<evidence type="ECO:0000256" key="1">
    <source>
        <dbReference type="SAM" id="SignalP"/>
    </source>
</evidence>
<name>A0A7J4XMX0_9BACE</name>
<dbReference type="Proteomes" id="UP000422221">
    <property type="component" value="Unassembled WGS sequence"/>
</dbReference>
<organism evidence="2 3">
    <name type="scientific">Bacteroides salyersiae</name>
    <dbReference type="NCBI Taxonomy" id="291644"/>
    <lineage>
        <taxon>Bacteria</taxon>
        <taxon>Pseudomonadati</taxon>
        <taxon>Bacteroidota</taxon>
        <taxon>Bacteroidia</taxon>
        <taxon>Bacteroidales</taxon>
        <taxon>Bacteroidaceae</taxon>
        <taxon>Bacteroides</taxon>
    </lineage>
</organism>
<dbReference type="GeneID" id="93115334"/>
<gene>
    <name evidence="2" type="ORF">F3F73_04885</name>
</gene>
<dbReference type="RefSeq" id="WP_005927189.1">
    <property type="nucleotide sequence ID" value="NZ_CABKSE010000001.1"/>
</dbReference>
<reference evidence="2 3" key="1">
    <citation type="journal article" date="2019" name="Nat. Med.">
        <title>A library of human gut bacterial isolates paired with longitudinal multiomics data enables mechanistic microbiome research.</title>
        <authorList>
            <person name="Poyet M."/>
            <person name="Groussin M."/>
            <person name="Gibbons S.M."/>
            <person name="Avila-Pacheco J."/>
            <person name="Jiang X."/>
            <person name="Kearney S.M."/>
            <person name="Perrotta A.R."/>
            <person name="Berdy B."/>
            <person name="Zhao S."/>
            <person name="Lieberman T.D."/>
            <person name="Swanson P.K."/>
            <person name="Smith M."/>
            <person name="Roesemann S."/>
            <person name="Alexander J.E."/>
            <person name="Rich S.A."/>
            <person name="Livny J."/>
            <person name="Vlamakis H."/>
            <person name="Clish C."/>
            <person name="Bullock K."/>
            <person name="Deik A."/>
            <person name="Scott J."/>
            <person name="Pierce K.A."/>
            <person name="Xavier R.J."/>
            <person name="Alm E.J."/>
        </authorList>
    </citation>
    <scope>NUCLEOTIDE SEQUENCE [LARGE SCALE GENOMIC DNA]</scope>
    <source>
        <strain evidence="2 3">BIOML-A10</strain>
    </source>
</reference>
<sequence>MKLLLFFLLLFAPSQMSAQFFLRCASNSPREGDCIIKQQVKCKSPGPKGENVIWDFSEQDLVNENYKLKYITPKTLSDSIVGIEHRTMYYYQSITDSLLLLGYENPTTWIRYREPETLLIFPFSYGHSFTDYFDGMGNYCNRLGIHIQGKSIVTADATGGMILPDGDTLRNVLRIYTIKKVVEKTKFVSEKSKNDTIPFVLCHDSIDFHLANDSDCLEISTWRWYADGYRYPVFETIKSMAYRSGKCYEHFTTSFYYPPYGQSYDLNDDLENQLRRERVDEEGINRLWGTVERGKGRRYEDEHVIYSFYMDETGNLQLNYFLEEDAKVEVMLYDFQGRQLLRSNIGLLQKGSYQDRLSFNIYPSGEYLLQILVNGKMYGEKILKP</sequence>
<evidence type="ECO:0000313" key="2">
    <source>
        <dbReference type="EMBL" id="KAA3768640.1"/>
    </source>
</evidence>
<proteinExistence type="predicted"/>
<dbReference type="AlphaFoldDB" id="A0A7J4XMX0"/>
<protein>
    <submittedName>
        <fullName evidence="2">T9SS type A sorting domain-containing protein</fullName>
    </submittedName>
</protein>
<accession>A0A7J4XMX0</accession>
<keyword evidence="1" id="KW-0732">Signal</keyword>
<feature type="signal peptide" evidence="1">
    <location>
        <begin position="1"/>
        <end position="18"/>
    </location>
</feature>
<comment type="caution">
    <text evidence="2">The sequence shown here is derived from an EMBL/GenBank/DDBJ whole genome shotgun (WGS) entry which is preliminary data.</text>
</comment>
<feature type="chain" id="PRO_5029863776" evidence="1">
    <location>
        <begin position="19"/>
        <end position="385"/>
    </location>
</feature>
<evidence type="ECO:0000313" key="3">
    <source>
        <dbReference type="Proteomes" id="UP000422221"/>
    </source>
</evidence>
<dbReference type="EMBL" id="VWMK01000003">
    <property type="protein sequence ID" value="KAA3768640.1"/>
    <property type="molecule type" value="Genomic_DNA"/>
</dbReference>